<dbReference type="GO" id="GO:0005737">
    <property type="term" value="C:cytoplasm"/>
    <property type="evidence" value="ECO:0007669"/>
    <property type="project" value="TreeGrafter"/>
</dbReference>
<evidence type="ECO:0000259" key="6">
    <source>
        <dbReference type="PROSITE" id="PS51171"/>
    </source>
</evidence>
<dbReference type="Gene3D" id="3.40.190.10">
    <property type="entry name" value="Periplasmic binding protein-like II"/>
    <property type="match status" value="1"/>
</dbReference>
<name>A0A9P6KA70_9FUNG</name>
<dbReference type="PANTHER" id="PTHR21022:SF19">
    <property type="entry name" value="PREPHENATE DEHYDRATASE-RELATED"/>
    <property type="match status" value="1"/>
</dbReference>
<proteinExistence type="predicted"/>
<evidence type="ECO:0000313" key="7">
    <source>
        <dbReference type="EMBL" id="KAF9577197.1"/>
    </source>
</evidence>
<protein>
    <submittedName>
        <fullName evidence="7">Prephenate dehydrogenase (NADP(+))</fullName>
    </submittedName>
</protein>
<evidence type="ECO:0000256" key="2">
    <source>
        <dbReference type="ARBA" id="ARBA00023141"/>
    </source>
</evidence>
<dbReference type="OrthoDB" id="983542at2759"/>
<evidence type="ECO:0000256" key="1">
    <source>
        <dbReference type="ARBA" id="ARBA00022605"/>
    </source>
</evidence>
<dbReference type="Proteomes" id="UP000780801">
    <property type="component" value="Unassembled WGS sequence"/>
</dbReference>
<dbReference type="Pfam" id="PF00800">
    <property type="entry name" value="PDT"/>
    <property type="match status" value="1"/>
</dbReference>
<gene>
    <name evidence="7" type="primary">TYR1_2</name>
    <name evidence="7" type="ORF">BGW38_007753</name>
</gene>
<feature type="domain" description="Prephenate dehydratase" evidence="6">
    <location>
        <begin position="1"/>
        <end position="136"/>
    </location>
</feature>
<dbReference type="InterPro" id="IPR001086">
    <property type="entry name" value="Preph_deHydtase"/>
</dbReference>
<comment type="caution">
    <text evidence="7">The sequence shown here is derived from an EMBL/GenBank/DDBJ whole genome shotgun (WGS) entry which is preliminary data.</text>
</comment>
<dbReference type="PROSITE" id="PS51171">
    <property type="entry name" value="PREPHENATE_DEHYDR_3"/>
    <property type="match status" value="1"/>
</dbReference>
<dbReference type="AlphaFoldDB" id="A0A9P6KA70"/>
<keyword evidence="4" id="KW-0456">Lyase</keyword>
<evidence type="ECO:0000313" key="8">
    <source>
        <dbReference type="Proteomes" id="UP000780801"/>
    </source>
</evidence>
<evidence type="ECO:0000256" key="3">
    <source>
        <dbReference type="ARBA" id="ARBA00023222"/>
    </source>
</evidence>
<keyword evidence="3" id="KW-0584">Phenylalanine biosynthesis</keyword>
<evidence type="ECO:0000256" key="4">
    <source>
        <dbReference type="ARBA" id="ARBA00023239"/>
    </source>
</evidence>
<keyword evidence="1" id="KW-0028">Amino-acid biosynthesis</keyword>
<sequence>GANGAYAEDAILELTSTHSSFTQFTFQTEGFDTMQELFSSIQRGIVSYGLIPIENSLSGTLHSVLELFVKQEPRLWVVGEYQVNESHYIMARPGTELSGKQTIPLPIISAFPFLAFSHPVIEPPLQLRPMQENTNL</sequence>
<dbReference type="GO" id="GO:0009094">
    <property type="term" value="P:L-phenylalanine biosynthetic process"/>
    <property type="evidence" value="ECO:0007669"/>
    <property type="project" value="UniProtKB-KW"/>
</dbReference>
<keyword evidence="8" id="KW-1185">Reference proteome</keyword>
<evidence type="ECO:0000256" key="5">
    <source>
        <dbReference type="ARBA" id="ARBA00029440"/>
    </source>
</evidence>
<reference evidence="7" key="1">
    <citation type="journal article" date="2020" name="Fungal Divers.">
        <title>Resolving the Mortierellaceae phylogeny through synthesis of multi-gene phylogenetics and phylogenomics.</title>
        <authorList>
            <person name="Vandepol N."/>
            <person name="Liber J."/>
            <person name="Desiro A."/>
            <person name="Na H."/>
            <person name="Kennedy M."/>
            <person name="Barry K."/>
            <person name="Grigoriev I.V."/>
            <person name="Miller A.N."/>
            <person name="O'Donnell K."/>
            <person name="Stajich J.E."/>
            <person name="Bonito G."/>
        </authorList>
    </citation>
    <scope>NUCLEOTIDE SEQUENCE</scope>
    <source>
        <strain evidence="7">KOD1015</strain>
    </source>
</reference>
<dbReference type="PANTHER" id="PTHR21022">
    <property type="entry name" value="PREPHENATE DEHYDRATASE P PROTEIN"/>
    <property type="match status" value="1"/>
</dbReference>
<dbReference type="SUPFAM" id="SSF53850">
    <property type="entry name" value="Periplasmic binding protein-like II"/>
    <property type="match status" value="1"/>
</dbReference>
<dbReference type="EMBL" id="JAABOA010005158">
    <property type="protein sequence ID" value="KAF9577197.1"/>
    <property type="molecule type" value="Genomic_DNA"/>
</dbReference>
<keyword evidence="2" id="KW-0057">Aromatic amino acid biosynthesis</keyword>
<organism evidence="7 8">
    <name type="scientific">Lunasporangiospora selenospora</name>
    <dbReference type="NCBI Taxonomy" id="979761"/>
    <lineage>
        <taxon>Eukaryota</taxon>
        <taxon>Fungi</taxon>
        <taxon>Fungi incertae sedis</taxon>
        <taxon>Mucoromycota</taxon>
        <taxon>Mortierellomycotina</taxon>
        <taxon>Mortierellomycetes</taxon>
        <taxon>Mortierellales</taxon>
        <taxon>Mortierellaceae</taxon>
        <taxon>Lunasporangiospora</taxon>
    </lineage>
</organism>
<feature type="non-terminal residue" evidence="7">
    <location>
        <position position="1"/>
    </location>
</feature>
<comment type="pathway">
    <text evidence="5">Amino-acid biosynthesis.</text>
</comment>
<dbReference type="GO" id="GO:0004664">
    <property type="term" value="F:prephenate dehydratase activity"/>
    <property type="evidence" value="ECO:0007669"/>
    <property type="project" value="InterPro"/>
</dbReference>
<accession>A0A9P6KA70</accession>